<dbReference type="OrthoDB" id="22841at10239"/>
<evidence type="ECO:0000313" key="2">
    <source>
        <dbReference type="Proteomes" id="UP000204608"/>
    </source>
</evidence>
<proteinExistence type="predicted"/>
<dbReference type="RefSeq" id="YP_009362736.1">
    <property type="nucleotide sequence ID" value="NC_034624.1"/>
</dbReference>
<accession>A0A1X9SKB5</accession>
<evidence type="ECO:0000313" key="1">
    <source>
        <dbReference type="EMBL" id="ARQ96681.1"/>
    </source>
</evidence>
<reference evidence="1 2" key="1">
    <citation type="journal article" date="2017" name="Viruses">
        <title>Differentiation and structure in Sulfolobus islandicus rod-shaped virus populations.</title>
        <authorList>
            <person name="Bautista M.A."/>
            <person name="Black J.A."/>
            <person name="Youngblut N.D."/>
            <person name="Whitaker R.J."/>
        </authorList>
    </citation>
    <scope>NUCLEOTIDE SEQUENCE [LARGE SCALE GENOMIC DNA]</scope>
</reference>
<organism evidence="1 2">
    <name type="scientific">Sulfolobus islandicus rod-shaped virus 11</name>
    <dbReference type="NCBI Taxonomy" id="1983546"/>
    <lineage>
        <taxon>Viruses</taxon>
        <taxon>Adnaviria</taxon>
        <taxon>Zilligvirae</taxon>
        <taxon>Taleaviricota</taxon>
        <taxon>Tokiviricetes</taxon>
        <taxon>Ligamenvirales</taxon>
        <taxon>Rudiviridae</taxon>
        <taxon>Usarudivirus</taxon>
        <taxon>Usarudivirus dryadis</taxon>
        <taxon>Usarudivirus SIRV11</taxon>
    </lineage>
</organism>
<protein>
    <submittedName>
        <fullName evidence="1">Uncharacterized protein</fullName>
    </submittedName>
</protein>
<dbReference type="EMBL" id="KY744234">
    <property type="protein sequence ID" value="ARQ96681.1"/>
    <property type="molecule type" value="Genomic_DNA"/>
</dbReference>
<dbReference type="Proteomes" id="UP000204608">
    <property type="component" value="Segment"/>
</dbReference>
<keyword evidence="2" id="KW-1185">Reference proteome</keyword>
<dbReference type="KEGG" id="vg:32878639"/>
<dbReference type="GeneID" id="32878639"/>
<sequence length="81" mass="9603">MTETQNRKVRLGKKEKAILDFLKEHPEGVWKDEVIRHFSWASKYDGVVSKRLYNMQKKGLIIIKSEINPETGRSKQRVYLK</sequence>
<name>A0A1X9SKB5_9VIRU</name>